<dbReference type="VEuPathDB" id="FungiDB:VP01_1213g5"/>
<evidence type="ECO:0000313" key="2">
    <source>
        <dbReference type="EMBL" id="KNZ62868.1"/>
    </source>
</evidence>
<comment type="caution">
    <text evidence="2">The sequence shown here is derived from an EMBL/GenBank/DDBJ whole genome shotgun (WGS) entry which is preliminary data.</text>
</comment>
<dbReference type="AlphaFoldDB" id="A0A0L6VQB0"/>
<organism evidence="2 3">
    <name type="scientific">Puccinia sorghi</name>
    <dbReference type="NCBI Taxonomy" id="27349"/>
    <lineage>
        <taxon>Eukaryota</taxon>
        <taxon>Fungi</taxon>
        <taxon>Dikarya</taxon>
        <taxon>Basidiomycota</taxon>
        <taxon>Pucciniomycotina</taxon>
        <taxon>Pucciniomycetes</taxon>
        <taxon>Pucciniales</taxon>
        <taxon>Pucciniaceae</taxon>
        <taxon>Puccinia</taxon>
    </lineage>
</organism>
<feature type="region of interest" description="Disordered" evidence="1">
    <location>
        <begin position="26"/>
        <end position="69"/>
    </location>
</feature>
<dbReference type="EMBL" id="LAVV01002377">
    <property type="protein sequence ID" value="KNZ62868.1"/>
    <property type="molecule type" value="Genomic_DNA"/>
</dbReference>
<accession>A0A0L6VQB0</accession>
<evidence type="ECO:0000313" key="3">
    <source>
        <dbReference type="Proteomes" id="UP000037035"/>
    </source>
</evidence>
<sequence length="236" mass="26868">MILKVDRSSRVIVKLFQGWTCHRQKAHQHSQKIKTEAKIKRTRAGSQKEAPDPPSNPQDVIELDSDEGSDNGLKPTLRFIQTQLAVFKFIINKKICGRTIRKDQSRSTKNFHAHLMRMHRLVDPKLGKKIDQAPANMAKYLKTTESCQRYVFQTLETVITYFIAEADLPFGVVEQKSFQNVVKINLLAKQQSIPLTQDAWTASNVTDFMAVTAQCINDSYIMENLTIAIPHVQGML</sequence>
<keyword evidence="3" id="KW-1185">Reference proteome</keyword>
<protein>
    <recommendedName>
        <fullName evidence="4">HAT C-terminal dimerisation domain-containing protein</fullName>
    </recommendedName>
</protein>
<reference evidence="2 3" key="1">
    <citation type="submission" date="2015-08" db="EMBL/GenBank/DDBJ databases">
        <title>Next Generation Sequencing and Analysis of the Genome of Puccinia sorghi L Schw, the Causal Agent of Maize Common Rust.</title>
        <authorList>
            <person name="Rochi L."/>
            <person name="Burguener G."/>
            <person name="Darino M."/>
            <person name="Turjanski A."/>
            <person name="Kreff E."/>
            <person name="Dieguez M.J."/>
            <person name="Sacco F."/>
        </authorList>
    </citation>
    <scope>NUCLEOTIDE SEQUENCE [LARGE SCALE GENOMIC DNA]</scope>
    <source>
        <strain evidence="2 3">RO10H11247</strain>
    </source>
</reference>
<dbReference type="Proteomes" id="UP000037035">
    <property type="component" value="Unassembled WGS sequence"/>
</dbReference>
<name>A0A0L6VQB0_9BASI</name>
<dbReference type="OrthoDB" id="2504290at2759"/>
<evidence type="ECO:0008006" key="4">
    <source>
        <dbReference type="Google" id="ProtNLM"/>
    </source>
</evidence>
<gene>
    <name evidence="2" type="ORF">VP01_1213g5</name>
</gene>
<proteinExistence type="predicted"/>
<evidence type="ECO:0000256" key="1">
    <source>
        <dbReference type="SAM" id="MobiDB-lite"/>
    </source>
</evidence>